<keyword evidence="4 7" id="KW-0862">Zinc</keyword>
<dbReference type="InterPro" id="IPR001506">
    <property type="entry name" value="Peptidase_M12A"/>
</dbReference>
<dbReference type="PANTHER" id="PTHR10127:SF780">
    <property type="entry name" value="METALLOENDOPEPTIDASE"/>
    <property type="match status" value="1"/>
</dbReference>
<name>A0A815WRR8_ADIRI</name>
<evidence type="ECO:0000256" key="2">
    <source>
        <dbReference type="ARBA" id="ARBA00022723"/>
    </source>
</evidence>
<dbReference type="OrthoDB" id="291007at2759"/>
<accession>A0A815WRR8</accession>
<sequence length="441" mass="50883">FYHEQARPDRDDYVRVNFSNIRAGEEHNFEKYTNSYVDTLGTPYDYLSIMHYGKYDFSSNGFPTIESIIPNVDIGENVNLSTTDIYEIRLFYNCSLTGITLPTTTSVNLYTINTTISSSLTINSSIYDRLEDSNFDYQYYYESYEIRTSSSNYYMFTSNSSISTYGCLYFMSFHPNYPRSNLIQSDNENKLDPQFRFTAYLDSNETYILVFTSYYPSIIANYTLIISGLTSINIKKLNSTSASPRNRTRQTTLPTSTEIISYEYKSIYSSELTKDSFKFNRQANSDIYYYESIIISILKNGDYTFQSYTNDSVDTYGYLYLKSFNSYNTSENLLIYDNDSGGFSQFFFRYPLQNYNRYILVVTTNHPNVTTSFSIVVSGSSTVHFTNMNNPSTLITQTPSITRSSFSQVPTTSSVSKQPSIMLFLLSSNMFLMIKFNLQLP</sequence>
<organism evidence="9 10">
    <name type="scientific">Adineta ricciae</name>
    <name type="common">Rotifer</name>
    <dbReference type="NCBI Taxonomy" id="249248"/>
    <lineage>
        <taxon>Eukaryota</taxon>
        <taxon>Metazoa</taxon>
        <taxon>Spiralia</taxon>
        <taxon>Gnathifera</taxon>
        <taxon>Rotifera</taxon>
        <taxon>Eurotatoria</taxon>
        <taxon>Bdelloidea</taxon>
        <taxon>Adinetida</taxon>
        <taxon>Adinetidae</taxon>
        <taxon>Adineta</taxon>
    </lineage>
</organism>
<comment type="cofactor">
    <cofactor evidence="7">
        <name>Zn(2+)</name>
        <dbReference type="ChEBI" id="CHEBI:29105"/>
    </cofactor>
    <text evidence="7">Binds 1 zinc ion per subunit.</text>
</comment>
<evidence type="ECO:0000313" key="10">
    <source>
        <dbReference type="Proteomes" id="UP000663852"/>
    </source>
</evidence>
<comment type="caution">
    <text evidence="6">Lacks conserved residue(s) required for the propagation of feature annotation.</text>
</comment>
<dbReference type="Proteomes" id="UP000663852">
    <property type="component" value="Unassembled WGS sequence"/>
</dbReference>
<evidence type="ECO:0000313" key="9">
    <source>
        <dbReference type="EMBL" id="CAF1548828.1"/>
    </source>
</evidence>
<dbReference type="Gene3D" id="3.40.390.10">
    <property type="entry name" value="Collagenase (Catalytic Domain)"/>
    <property type="match status" value="1"/>
</dbReference>
<evidence type="ECO:0000256" key="4">
    <source>
        <dbReference type="ARBA" id="ARBA00022833"/>
    </source>
</evidence>
<dbReference type="EMBL" id="CAJNOJ010001303">
    <property type="protein sequence ID" value="CAF1548828.1"/>
    <property type="molecule type" value="Genomic_DNA"/>
</dbReference>
<dbReference type="Pfam" id="PF01400">
    <property type="entry name" value="Astacin"/>
    <property type="match status" value="1"/>
</dbReference>
<evidence type="ECO:0000256" key="7">
    <source>
        <dbReference type="RuleBase" id="RU361183"/>
    </source>
</evidence>
<protein>
    <recommendedName>
        <fullName evidence="7">Metalloendopeptidase</fullName>
        <ecNumber evidence="7">3.4.24.-</ecNumber>
    </recommendedName>
</protein>
<dbReference type="PANTHER" id="PTHR10127">
    <property type="entry name" value="DISCOIDIN, CUB, EGF, LAMININ , AND ZINC METALLOPROTEASE DOMAIN CONTAINING"/>
    <property type="match status" value="1"/>
</dbReference>
<dbReference type="GO" id="GO:0004222">
    <property type="term" value="F:metalloendopeptidase activity"/>
    <property type="evidence" value="ECO:0007669"/>
    <property type="project" value="UniProtKB-UniRule"/>
</dbReference>
<feature type="non-terminal residue" evidence="9">
    <location>
        <position position="441"/>
    </location>
</feature>
<keyword evidence="1 7" id="KW-0645">Protease</keyword>
<keyword evidence="5 7" id="KW-0482">Metalloprotease</keyword>
<dbReference type="AlphaFoldDB" id="A0A815WRR8"/>
<dbReference type="EC" id="3.4.24.-" evidence="7"/>
<feature type="domain" description="Peptidase M12A" evidence="8">
    <location>
        <begin position="1"/>
        <end position="95"/>
    </location>
</feature>
<keyword evidence="3 7" id="KW-0378">Hydrolase</keyword>
<dbReference type="GO" id="GO:0006508">
    <property type="term" value="P:proteolysis"/>
    <property type="evidence" value="ECO:0007669"/>
    <property type="project" value="UniProtKB-KW"/>
</dbReference>
<dbReference type="PRINTS" id="PR00480">
    <property type="entry name" value="ASTACIN"/>
</dbReference>
<dbReference type="PROSITE" id="PS51864">
    <property type="entry name" value="ASTACIN"/>
    <property type="match status" value="1"/>
</dbReference>
<dbReference type="SUPFAM" id="SSF55486">
    <property type="entry name" value="Metalloproteases ('zincins'), catalytic domain"/>
    <property type="match status" value="1"/>
</dbReference>
<evidence type="ECO:0000256" key="6">
    <source>
        <dbReference type="PROSITE-ProRule" id="PRU01211"/>
    </source>
</evidence>
<dbReference type="InterPro" id="IPR024079">
    <property type="entry name" value="MetalloPept_cat_dom_sf"/>
</dbReference>
<evidence type="ECO:0000256" key="5">
    <source>
        <dbReference type="ARBA" id="ARBA00023049"/>
    </source>
</evidence>
<evidence type="ECO:0000256" key="1">
    <source>
        <dbReference type="ARBA" id="ARBA00022670"/>
    </source>
</evidence>
<reference evidence="9" key="1">
    <citation type="submission" date="2021-02" db="EMBL/GenBank/DDBJ databases">
        <authorList>
            <person name="Nowell W R."/>
        </authorList>
    </citation>
    <scope>NUCLEOTIDE SEQUENCE</scope>
</reference>
<proteinExistence type="predicted"/>
<evidence type="ECO:0000256" key="3">
    <source>
        <dbReference type="ARBA" id="ARBA00022801"/>
    </source>
</evidence>
<dbReference type="GO" id="GO:0046872">
    <property type="term" value="F:metal ion binding"/>
    <property type="evidence" value="ECO:0007669"/>
    <property type="project" value="UniProtKB-KW"/>
</dbReference>
<comment type="caution">
    <text evidence="9">The sequence shown here is derived from an EMBL/GenBank/DDBJ whole genome shotgun (WGS) entry which is preliminary data.</text>
</comment>
<keyword evidence="2 7" id="KW-0479">Metal-binding</keyword>
<evidence type="ECO:0000259" key="8">
    <source>
        <dbReference type="PROSITE" id="PS51864"/>
    </source>
</evidence>
<gene>
    <name evidence="9" type="ORF">EDS130_LOCUS45852</name>
</gene>